<organism evidence="2 3">
    <name type="scientific">Thalassiosira oceanica</name>
    <name type="common">Marine diatom</name>
    <dbReference type="NCBI Taxonomy" id="159749"/>
    <lineage>
        <taxon>Eukaryota</taxon>
        <taxon>Sar</taxon>
        <taxon>Stramenopiles</taxon>
        <taxon>Ochrophyta</taxon>
        <taxon>Bacillariophyta</taxon>
        <taxon>Coscinodiscophyceae</taxon>
        <taxon>Thalassiosirophycidae</taxon>
        <taxon>Thalassiosirales</taxon>
        <taxon>Thalassiosiraceae</taxon>
        <taxon>Thalassiosira</taxon>
    </lineage>
</organism>
<feature type="compositionally biased region" description="Polar residues" evidence="1">
    <location>
        <begin position="506"/>
        <end position="515"/>
    </location>
</feature>
<evidence type="ECO:0008006" key="4">
    <source>
        <dbReference type="Google" id="ProtNLM"/>
    </source>
</evidence>
<accession>K0T533</accession>
<gene>
    <name evidence="2" type="ORF">THAOC_05696</name>
</gene>
<feature type="region of interest" description="Disordered" evidence="1">
    <location>
        <begin position="287"/>
        <end position="320"/>
    </location>
</feature>
<proteinExistence type="predicted"/>
<feature type="compositionally biased region" description="Low complexity" evidence="1">
    <location>
        <begin position="482"/>
        <end position="500"/>
    </location>
</feature>
<protein>
    <recommendedName>
        <fullName evidence="4">SWIM-type domain-containing protein</fullName>
    </recommendedName>
</protein>
<evidence type="ECO:0000313" key="2">
    <source>
        <dbReference type="EMBL" id="EJK72740.1"/>
    </source>
</evidence>
<reference evidence="2 3" key="1">
    <citation type="journal article" date="2012" name="Genome Biol.">
        <title>Genome and low-iron response of an oceanic diatom adapted to chronic iron limitation.</title>
        <authorList>
            <person name="Lommer M."/>
            <person name="Specht M."/>
            <person name="Roy A.S."/>
            <person name="Kraemer L."/>
            <person name="Andreson R."/>
            <person name="Gutowska M.A."/>
            <person name="Wolf J."/>
            <person name="Bergner S.V."/>
            <person name="Schilhabel M.B."/>
            <person name="Klostermeier U.C."/>
            <person name="Beiko R.G."/>
            <person name="Rosenstiel P."/>
            <person name="Hippler M."/>
            <person name="Laroche J."/>
        </authorList>
    </citation>
    <scope>NUCLEOTIDE SEQUENCE [LARGE SCALE GENOMIC DNA]</scope>
    <source>
        <strain evidence="2 3">CCMP1005</strain>
    </source>
</reference>
<feature type="non-terminal residue" evidence="2">
    <location>
        <position position="515"/>
    </location>
</feature>
<feature type="region of interest" description="Disordered" evidence="1">
    <location>
        <begin position="453"/>
        <end position="515"/>
    </location>
</feature>
<feature type="compositionally biased region" description="Basic and acidic residues" evidence="1">
    <location>
        <begin position="468"/>
        <end position="478"/>
    </location>
</feature>
<evidence type="ECO:0000313" key="3">
    <source>
        <dbReference type="Proteomes" id="UP000266841"/>
    </source>
</evidence>
<sequence length="515" mass="57615">MGSLDKYAGDIVKLRDGSVALKLKMKVPASMRDAAYETETLSTAKDLIAASCECKSGAEDEEKVTCVHVPPVLYKVTELIHEGLGEHVVAHLPPVFEAVASSWSPDDLESVKSSMVKLIEANGDTLSLQEVQSMNAHQLLERFHTSTDREKRWGFHKDRAATKPGPIAERTFTSTVKKAKDLKNTGKNQKAAEAEPIDDSDEPPQLLDDAFKRDLEDVKAHWHGKPNYLSCLCLASAADIIPDDLASNQHTVPVSCRLLNLRANKQAETMNVTDLLAMRTAAKSSWDRMVATTKKRSRRPNAGEFSGSAEKRKRPTDEDDLDCELPRQCVSYETPKPKKKRPHSYCRIKGCGVNNVNTPRAKFHMVPSMPKPLKENATKKQYIKREEKIALRRETLDRIGRSRDDKGRYVVCDHHRFEYATKYRTLSWKNKDGSVETWSQGFKLFLPLPEGTKSTINIPTTRPSSGNARDRGVKRQLDEVNSQISASKSAESSTSPPSDSADWRMVTQQLAEKQS</sequence>
<comment type="caution">
    <text evidence="2">The sequence shown here is derived from an EMBL/GenBank/DDBJ whole genome shotgun (WGS) entry which is preliminary data.</text>
</comment>
<name>K0T533_THAOC</name>
<feature type="compositionally biased region" description="Polar residues" evidence="1">
    <location>
        <begin position="453"/>
        <end position="467"/>
    </location>
</feature>
<feature type="region of interest" description="Disordered" evidence="1">
    <location>
        <begin position="180"/>
        <end position="207"/>
    </location>
</feature>
<dbReference type="EMBL" id="AGNL01005384">
    <property type="protein sequence ID" value="EJK72740.1"/>
    <property type="molecule type" value="Genomic_DNA"/>
</dbReference>
<dbReference type="AlphaFoldDB" id="K0T533"/>
<keyword evidence="3" id="KW-1185">Reference proteome</keyword>
<dbReference type="Proteomes" id="UP000266841">
    <property type="component" value="Unassembled WGS sequence"/>
</dbReference>
<evidence type="ECO:0000256" key="1">
    <source>
        <dbReference type="SAM" id="MobiDB-lite"/>
    </source>
</evidence>